<reference evidence="3 4" key="1">
    <citation type="journal article" date="2019" name="ACS Chem. Biol.">
        <title>Identification and Mobilization of a Cryptic Antibiotic Biosynthesis Gene Locus from a Human-Pathogenic Nocardia Isolate.</title>
        <authorList>
            <person name="Herisse M."/>
            <person name="Ishida K."/>
            <person name="Porter J.L."/>
            <person name="Howden B."/>
            <person name="Hertweck C."/>
            <person name="Stinear T.P."/>
            <person name="Pidot S.J."/>
        </authorList>
    </citation>
    <scope>NUCLEOTIDE SEQUENCE [LARGE SCALE GENOMIC DNA]</scope>
    <source>
        <strain evidence="3 4">AUSMDU00024985</strain>
    </source>
</reference>
<dbReference type="PANTHER" id="PTHR31460">
    <property type="match status" value="1"/>
</dbReference>
<gene>
    <name evidence="3" type="ORF">F5X71_33525</name>
</gene>
<evidence type="ECO:0000259" key="2">
    <source>
        <dbReference type="Pfam" id="PF08450"/>
    </source>
</evidence>
<dbReference type="Pfam" id="PF08450">
    <property type="entry name" value="SGL"/>
    <property type="match status" value="1"/>
</dbReference>
<dbReference type="PANTHER" id="PTHR31460:SF3">
    <property type="entry name" value="MESOCENTIN"/>
    <property type="match status" value="1"/>
</dbReference>
<dbReference type="InterPro" id="IPR011042">
    <property type="entry name" value="6-blade_b-propeller_TolB-like"/>
</dbReference>
<proteinExistence type="predicted"/>
<feature type="domain" description="SMP-30/Gluconolactonase/LRE-like region" evidence="2">
    <location>
        <begin position="54"/>
        <end position="281"/>
    </location>
</feature>
<evidence type="ECO:0000313" key="4">
    <source>
        <dbReference type="Proteomes" id="UP000501705"/>
    </source>
</evidence>
<dbReference type="AlphaFoldDB" id="A0A6G9Y0D5"/>
<dbReference type="InterPro" id="IPR013658">
    <property type="entry name" value="SGL"/>
</dbReference>
<dbReference type="Proteomes" id="UP000501705">
    <property type="component" value="Chromosome"/>
</dbReference>
<keyword evidence="1" id="KW-0732">Signal</keyword>
<protein>
    <submittedName>
        <fullName evidence="3">Superoxide dismutase</fullName>
    </submittedName>
</protein>
<sequence length="338" mass="35344">MQHSTRRRLSTLAIALACGAIAACGTDDAAAPTPTAQSTRISTAYTLPSEHAYPEGIAADPRTGDTYVGSFTTGAIYRATPGAAAAEVFLPEGTDGRKTANGVKVDQAGRLWVTDSSTGAAVYDTATRALIARFDVAATTPRFINDLAVTPDGTAYLTDSVRGVVYRVTAEQLATAAAHGGRGELTAQFDLNTVLAPHDPSGYTLNGIVADPAGRYLLVVDMNLGELYRIDLTPGGAGQTRKVALRGGDLKFGDGLELHDNTLWAVQNKTDTISRWTLADDATTATLDAQLTDESLDLPTTLVRMADRLLVVASQFDKGGPMGQGTPGPFTVRAVTGI</sequence>
<feature type="signal peptide" evidence="1">
    <location>
        <begin position="1"/>
        <end position="22"/>
    </location>
</feature>
<evidence type="ECO:0000313" key="3">
    <source>
        <dbReference type="EMBL" id="QIS06570.1"/>
    </source>
</evidence>
<name>A0A6G9Y0D5_NOCBR</name>
<dbReference type="PROSITE" id="PS51257">
    <property type="entry name" value="PROKAR_LIPOPROTEIN"/>
    <property type="match status" value="1"/>
</dbReference>
<dbReference type="Gene3D" id="2.120.10.30">
    <property type="entry name" value="TolB, C-terminal domain"/>
    <property type="match status" value="1"/>
</dbReference>
<accession>A0A6G9Y0D5</accession>
<organism evidence="3 4">
    <name type="scientific">Nocardia brasiliensis</name>
    <dbReference type="NCBI Taxonomy" id="37326"/>
    <lineage>
        <taxon>Bacteria</taxon>
        <taxon>Bacillati</taxon>
        <taxon>Actinomycetota</taxon>
        <taxon>Actinomycetes</taxon>
        <taxon>Mycobacteriales</taxon>
        <taxon>Nocardiaceae</taxon>
        <taxon>Nocardia</taxon>
    </lineage>
</organism>
<dbReference type="EMBL" id="CP046171">
    <property type="protein sequence ID" value="QIS06570.1"/>
    <property type="molecule type" value="Genomic_DNA"/>
</dbReference>
<feature type="chain" id="PRO_5039257735" evidence="1">
    <location>
        <begin position="23"/>
        <end position="338"/>
    </location>
</feature>
<dbReference type="InterPro" id="IPR053224">
    <property type="entry name" value="Sensory_adhesion_molecule"/>
</dbReference>
<dbReference type="SUPFAM" id="SSF63829">
    <property type="entry name" value="Calcium-dependent phosphotriesterase"/>
    <property type="match status" value="1"/>
</dbReference>
<dbReference type="RefSeq" id="WP_167465590.1">
    <property type="nucleotide sequence ID" value="NZ_CP046171.1"/>
</dbReference>
<evidence type="ECO:0000256" key="1">
    <source>
        <dbReference type="SAM" id="SignalP"/>
    </source>
</evidence>